<evidence type="ECO:0000259" key="2">
    <source>
        <dbReference type="Pfam" id="PF14438"/>
    </source>
</evidence>
<feature type="region of interest" description="Disordered" evidence="1">
    <location>
        <begin position="273"/>
        <end position="315"/>
    </location>
</feature>
<feature type="region of interest" description="Disordered" evidence="1">
    <location>
        <begin position="1"/>
        <end position="21"/>
    </location>
</feature>
<gene>
    <name evidence="3" type="ORF">G4B88_011704</name>
</gene>
<evidence type="ECO:0000313" key="4">
    <source>
        <dbReference type="Proteomes" id="UP000583929"/>
    </source>
</evidence>
<dbReference type="GO" id="GO:0010494">
    <property type="term" value="C:cytoplasmic stress granule"/>
    <property type="evidence" value="ECO:0007669"/>
    <property type="project" value="TreeGrafter"/>
</dbReference>
<comment type="caution">
    <text evidence="3">The sequence shown here is derived from an EMBL/GenBank/DDBJ whole genome shotgun (WGS) entry which is preliminary data.</text>
</comment>
<dbReference type="EMBL" id="JAATIQ010000298">
    <property type="protein sequence ID" value="KAF4363307.1"/>
    <property type="molecule type" value="Genomic_DNA"/>
</dbReference>
<proteinExistence type="predicted"/>
<dbReference type="GO" id="GO:0003729">
    <property type="term" value="F:mRNA binding"/>
    <property type="evidence" value="ECO:0007669"/>
    <property type="project" value="TreeGrafter"/>
</dbReference>
<protein>
    <recommendedName>
        <fullName evidence="2">Ataxin 2 SM domain-containing protein</fullName>
    </recommendedName>
</protein>
<keyword evidence="4" id="KW-1185">Reference proteome</keyword>
<dbReference type="Pfam" id="PF14438">
    <property type="entry name" value="SM-ATX"/>
    <property type="match status" value="1"/>
</dbReference>
<sequence length="558" mass="59360">MGCRNREFPPNDNPSTSSPGSSSLNEALLFATMCIIGLHVDVHVKDGSVYSGIFHTASVENEYGIVLKKARMTKKGKGNSNVVNGEVIDTLVILSGDLVQVVAKGAQLPADGYAGNVACSNAEAVVESIPSAEFSVKDVEKSITSTACGQNVEQLSGSSIHNENGFAPSLMPSNARKDHGERNVAEIKDTSGAANDGRQCGYDGLLGHKNDDEKVLEFSQEENATKDFGTSSSCVTEINPVNKKLIATAEKLLPSGASCGPQPQPRKAELFNGRTTLDSPSISTSTSSVADVTSESWPKPLATTQSARPQISQSNKSSKVRDMFVFTSLHEKFLLLDEFKLNPGAKTFSPSFTNATSTTPAVQTIAGVGYMPNHSSAIPVPAQSEVGLGHFGSHSSVPVKILPYGNFPTGNVVAASQFPQPIVGHMGSRMQPLRYSNQYPIQAVPGIMHPNSQSVMVGRFGQLVYVHPVSQEMVQGVTALSSPFVRPLSSPHQVQFPKHQGTTAAAQAVQLRVAPPLIASGEQPYSVPLPIPILQQPSLSNRYFHVPGSNNLLNTKYL</sequence>
<dbReference type="PANTHER" id="PTHR12854">
    <property type="entry name" value="ATAXIN 2-RELATED"/>
    <property type="match status" value="1"/>
</dbReference>
<evidence type="ECO:0000313" key="3">
    <source>
        <dbReference type="EMBL" id="KAF4363307.1"/>
    </source>
</evidence>
<evidence type="ECO:0000256" key="1">
    <source>
        <dbReference type="SAM" id="MobiDB-lite"/>
    </source>
</evidence>
<dbReference type="AlphaFoldDB" id="A0A7J6EXZ9"/>
<dbReference type="Proteomes" id="UP000583929">
    <property type="component" value="Unassembled WGS sequence"/>
</dbReference>
<feature type="domain" description="Ataxin 2 SM" evidence="2">
    <location>
        <begin position="25"/>
        <end position="104"/>
    </location>
</feature>
<dbReference type="PANTHER" id="PTHR12854:SF12">
    <property type="entry name" value="POLYADENYLATE-BINDING PROTEIN INTERACTING PROTEIN"/>
    <property type="match status" value="1"/>
</dbReference>
<dbReference type="InterPro" id="IPR045117">
    <property type="entry name" value="ATXN2-like"/>
</dbReference>
<feature type="compositionally biased region" description="Low complexity" evidence="1">
    <location>
        <begin position="275"/>
        <end position="296"/>
    </location>
</feature>
<reference evidence="3 4" key="1">
    <citation type="journal article" date="2020" name="bioRxiv">
        <title>Sequence and annotation of 42 cannabis genomes reveals extensive copy number variation in cannabinoid synthesis and pathogen resistance genes.</title>
        <authorList>
            <person name="Mckernan K.J."/>
            <person name="Helbert Y."/>
            <person name="Kane L.T."/>
            <person name="Ebling H."/>
            <person name="Zhang L."/>
            <person name="Liu B."/>
            <person name="Eaton Z."/>
            <person name="Mclaughlin S."/>
            <person name="Kingan S."/>
            <person name="Baybayan P."/>
            <person name="Concepcion G."/>
            <person name="Jordan M."/>
            <person name="Riva A."/>
            <person name="Barbazuk W."/>
            <person name="Harkins T."/>
        </authorList>
    </citation>
    <scope>NUCLEOTIDE SEQUENCE [LARGE SCALE GENOMIC DNA]</scope>
    <source>
        <strain evidence="4">cv. Jamaican Lion 4</strain>
        <tissue evidence="3">Leaf</tissue>
    </source>
</reference>
<name>A0A7J6EXZ9_CANSA</name>
<organism evidence="3 4">
    <name type="scientific">Cannabis sativa</name>
    <name type="common">Hemp</name>
    <name type="synonym">Marijuana</name>
    <dbReference type="NCBI Taxonomy" id="3483"/>
    <lineage>
        <taxon>Eukaryota</taxon>
        <taxon>Viridiplantae</taxon>
        <taxon>Streptophyta</taxon>
        <taxon>Embryophyta</taxon>
        <taxon>Tracheophyta</taxon>
        <taxon>Spermatophyta</taxon>
        <taxon>Magnoliopsida</taxon>
        <taxon>eudicotyledons</taxon>
        <taxon>Gunneridae</taxon>
        <taxon>Pentapetalae</taxon>
        <taxon>rosids</taxon>
        <taxon>fabids</taxon>
        <taxon>Rosales</taxon>
        <taxon>Cannabaceae</taxon>
        <taxon>Cannabis</taxon>
    </lineage>
</organism>
<dbReference type="InterPro" id="IPR025852">
    <property type="entry name" value="SM_dom_ATX"/>
</dbReference>
<dbReference type="GO" id="GO:0034063">
    <property type="term" value="P:stress granule assembly"/>
    <property type="evidence" value="ECO:0007669"/>
    <property type="project" value="TreeGrafter"/>
</dbReference>
<accession>A0A7J6EXZ9</accession>
<feature type="compositionally biased region" description="Polar residues" evidence="1">
    <location>
        <begin position="302"/>
        <end position="315"/>
    </location>
</feature>